<feature type="domain" description="Semialdehyde dehydrogenase NAD-binding" evidence="7">
    <location>
        <begin position="4"/>
        <end position="104"/>
    </location>
</feature>
<evidence type="ECO:0000256" key="1">
    <source>
        <dbReference type="ARBA" id="ARBA00022490"/>
    </source>
</evidence>
<evidence type="ECO:0000256" key="3">
    <source>
        <dbReference type="ARBA" id="ARBA00022605"/>
    </source>
</evidence>
<dbReference type="EMBL" id="DVMP01000088">
    <property type="protein sequence ID" value="HIU25828.1"/>
    <property type="molecule type" value="Genomic_DNA"/>
</dbReference>
<accession>A0A9D1I063</accession>
<dbReference type="CDD" id="cd23935">
    <property type="entry name" value="AGPR_2_C"/>
    <property type="match status" value="1"/>
</dbReference>
<dbReference type="Gene3D" id="3.40.50.720">
    <property type="entry name" value="NAD(P)-binding Rossmann-like Domain"/>
    <property type="match status" value="1"/>
</dbReference>
<proteinExistence type="inferred from homology"/>
<dbReference type="HAMAP" id="MF_01110">
    <property type="entry name" value="ArgC_type2"/>
    <property type="match status" value="1"/>
</dbReference>
<keyword evidence="5 6" id="KW-0560">Oxidoreductase</keyword>
<keyword evidence="1 6" id="KW-0963">Cytoplasm</keyword>
<name>A0A9D1I063_9FIRM</name>
<dbReference type="InterPro" id="IPR058924">
    <property type="entry name" value="AGPR_dimerisation_dom"/>
</dbReference>
<dbReference type="InterPro" id="IPR000534">
    <property type="entry name" value="Semialdehyde_DH_NAD-bd"/>
</dbReference>
<evidence type="ECO:0000256" key="4">
    <source>
        <dbReference type="ARBA" id="ARBA00022857"/>
    </source>
</evidence>
<dbReference type="GO" id="GO:0051287">
    <property type="term" value="F:NAD binding"/>
    <property type="evidence" value="ECO:0007669"/>
    <property type="project" value="InterPro"/>
</dbReference>
<keyword evidence="4 6" id="KW-0521">NADP</keyword>
<dbReference type="SUPFAM" id="SSF51735">
    <property type="entry name" value="NAD(P)-binding Rossmann-fold domains"/>
    <property type="match status" value="1"/>
</dbReference>
<dbReference type="InterPro" id="IPR010136">
    <property type="entry name" value="AGPR_type-2"/>
</dbReference>
<keyword evidence="2 6" id="KW-0055">Arginine biosynthesis</keyword>
<evidence type="ECO:0000259" key="7">
    <source>
        <dbReference type="SMART" id="SM00859"/>
    </source>
</evidence>
<dbReference type="GO" id="GO:0003942">
    <property type="term" value="F:N-acetyl-gamma-glutamyl-phosphate reductase activity"/>
    <property type="evidence" value="ECO:0007669"/>
    <property type="project" value="UniProtKB-UniRule"/>
</dbReference>
<reference evidence="8" key="1">
    <citation type="submission" date="2020-10" db="EMBL/GenBank/DDBJ databases">
        <authorList>
            <person name="Gilroy R."/>
        </authorList>
    </citation>
    <scope>NUCLEOTIDE SEQUENCE</scope>
    <source>
        <strain evidence="8">ChiHcec3-6078</strain>
    </source>
</reference>
<sequence>MPYKVFIDGEEGTTGLKINEYFRTRDNIELLHIDREKRKDPEERLRLIKKADVSFLCLPDAASREIAAAAPGECRILDTSTAHRTSPQWVYGMPELCESQREKIRESSRVAVPGCHATGVILLIKPLLDEGMLSEDYPFSAFSITGYSGGGKKMIAEYRNEDRQTKPEKEDPLKSPRQYGITQHHKHLPEIMKATGLSALPSFIPVVADYYSGMEVIVPIKADMLKTGGREPLAAVRELFRERYINEPMVRVTEKMDDGGFIAAGRLAETNRLEISAEGNEENIILTATYDNLGKGASGAAVQNMNIMLGIDEEKGLV</sequence>
<dbReference type="EC" id="1.2.1.38" evidence="6"/>
<dbReference type="Gene3D" id="3.30.360.10">
    <property type="entry name" value="Dihydrodipicolinate Reductase, domain 2"/>
    <property type="match status" value="1"/>
</dbReference>
<evidence type="ECO:0000313" key="9">
    <source>
        <dbReference type="Proteomes" id="UP000824090"/>
    </source>
</evidence>
<comment type="pathway">
    <text evidence="6">Amino-acid biosynthesis; L-arginine biosynthesis; N(2)-acetyl-L-ornithine from L-glutamate: step 3/4.</text>
</comment>
<comment type="similarity">
    <text evidence="6">Belongs to the NAGSA dehydrogenase family. Type 2 subfamily.</text>
</comment>
<dbReference type="SMART" id="SM00859">
    <property type="entry name" value="Semialdhyde_dh"/>
    <property type="match status" value="1"/>
</dbReference>
<keyword evidence="3 6" id="KW-0028">Amino-acid biosynthesis</keyword>
<dbReference type="PANTHER" id="PTHR32338:SF10">
    <property type="entry name" value="N-ACETYL-GAMMA-GLUTAMYL-PHOSPHATE REDUCTASE, CHLOROPLASTIC-RELATED"/>
    <property type="match status" value="1"/>
</dbReference>
<evidence type="ECO:0000256" key="6">
    <source>
        <dbReference type="HAMAP-Rule" id="MF_01110"/>
    </source>
</evidence>
<dbReference type="PANTHER" id="PTHR32338">
    <property type="entry name" value="N-ACETYL-GAMMA-GLUTAMYL-PHOSPHATE REDUCTASE, CHLOROPLASTIC-RELATED-RELATED"/>
    <property type="match status" value="1"/>
</dbReference>
<evidence type="ECO:0000313" key="8">
    <source>
        <dbReference type="EMBL" id="HIU25828.1"/>
    </source>
</evidence>
<dbReference type="Pfam" id="PF22698">
    <property type="entry name" value="Semialdhyde_dhC_1"/>
    <property type="match status" value="1"/>
</dbReference>
<reference evidence="8" key="2">
    <citation type="journal article" date="2021" name="PeerJ">
        <title>Extensive microbial diversity within the chicken gut microbiome revealed by metagenomics and culture.</title>
        <authorList>
            <person name="Gilroy R."/>
            <person name="Ravi A."/>
            <person name="Getino M."/>
            <person name="Pursley I."/>
            <person name="Horton D.L."/>
            <person name="Alikhan N.F."/>
            <person name="Baker D."/>
            <person name="Gharbi K."/>
            <person name="Hall N."/>
            <person name="Watson M."/>
            <person name="Adriaenssens E.M."/>
            <person name="Foster-Nyarko E."/>
            <person name="Jarju S."/>
            <person name="Secka A."/>
            <person name="Antonio M."/>
            <person name="Oren A."/>
            <person name="Chaudhuri R.R."/>
            <person name="La Ragione R."/>
            <person name="Hildebrand F."/>
            <person name="Pallen M.J."/>
        </authorList>
    </citation>
    <scope>NUCLEOTIDE SEQUENCE</scope>
    <source>
        <strain evidence="8">ChiHcec3-6078</strain>
    </source>
</reference>
<dbReference type="GO" id="GO:0005737">
    <property type="term" value="C:cytoplasm"/>
    <property type="evidence" value="ECO:0007669"/>
    <property type="project" value="UniProtKB-SubCell"/>
</dbReference>
<comment type="caution">
    <text evidence="8">The sequence shown here is derived from an EMBL/GenBank/DDBJ whole genome shotgun (WGS) entry which is preliminary data.</text>
</comment>
<evidence type="ECO:0000256" key="5">
    <source>
        <dbReference type="ARBA" id="ARBA00023002"/>
    </source>
</evidence>
<comment type="catalytic activity">
    <reaction evidence="6">
        <text>N-acetyl-L-glutamate 5-semialdehyde + phosphate + NADP(+) = N-acetyl-L-glutamyl 5-phosphate + NADPH + H(+)</text>
        <dbReference type="Rhea" id="RHEA:21588"/>
        <dbReference type="ChEBI" id="CHEBI:15378"/>
        <dbReference type="ChEBI" id="CHEBI:29123"/>
        <dbReference type="ChEBI" id="CHEBI:43474"/>
        <dbReference type="ChEBI" id="CHEBI:57783"/>
        <dbReference type="ChEBI" id="CHEBI:57936"/>
        <dbReference type="ChEBI" id="CHEBI:58349"/>
        <dbReference type="EC" id="1.2.1.38"/>
    </reaction>
</comment>
<organism evidence="8 9">
    <name type="scientific">Candidatus Allocopromorpha excrementigallinarum</name>
    <dbReference type="NCBI Taxonomy" id="2840742"/>
    <lineage>
        <taxon>Bacteria</taxon>
        <taxon>Bacillati</taxon>
        <taxon>Bacillota</taxon>
        <taxon>Clostridia</taxon>
        <taxon>Eubacteriales</taxon>
        <taxon>Eubacteriaceae</taxon>
        <taxon>Eubacteriaceae incertae sedis</taxon>
        <taxon>Candidatus Allocopromorpha</taxon>
    </lineage>
</organism>
<dbReference type="InterPro" id="IPR036291">
    <property type="entry name" value="NAD(P)-bd_dom_sf"/>
</dbReference>
<dbReference type="Proteomes" id="UP000824090">
    <property type="component" value="Unassembled WGS sequence"/>
</dbReference>
<dbReference type="InterPro" id="IPR050085">
    <property type="entry name" value="AGPR"/>
</dbReference>
<dbReference type="NCBIfam" id="TIGR01851">
    <property type="entry name" value="argC_other"/>
    <property type="match status" value="1"/>
</dbReference>
<dbReference type="AlphaFoldDB" id="A0A9D1I063"/>
<comment type="subcellular location">
    <subcellularLocation>
        <location evidence="6">Cytoplasm</location>
    </subcellularLocation>
</comment>
<comment type="function">
    <text evidence="6">Catalyzes the NADPH-dependent reduction of N-acetyl-5-glutamyl phosphate to yield N-acetyl-L-glutamate 5-semialdehyde.</text>
</comment>
<dbReference type="Pfam" id="PF01118">
    <property type="entry name" value="Semialdhyde_dh"/>
    <property type="match status" value="1"/>
</dbReference>
<protein>
    <recommendedName>
        <fullName evidence="6">N-acetyl-gamma-glutamyl-phosphate reductase</fullName>
        <shortName evidence="6">AGPR</shortName>
        <ecNumber evidence="6">1.2.1.38</ecNumber>
    </recommendedName>
    <alternativeName>
        <fullName evidence="6">N-acetyl-glutamate semialdehyde dehydrogenase</fullName>
        <shortName evidence="6">NAGSA dehydrogenase</shortName>
    </alternativeName>
</protein>
<feature type="active site" evidence="6">
    <location>
        <position position="115"/>
    </location>
</feature>
<dbReference type="GO" id="GO:0006526">
    <property type="term" value="P:L-arginine biosynthetic process"/>
    <property type="evidence" value="ECO:0007669"/>
    <property type="project" value="UniProtKB-UniRule"/>
</dbReference>
<dbReference type="SUPFAM" id="SSF55347">
    <property type="entry name" value="Glyceraldehyde-3-phosphate dehydrogenase-like, C-terminal domain"/>
    <property type="match status" value="1"/>
</dbReference>
<evidence type="ECO:0000256" key="2">
    <source>
        <dbReference type="ARBA" id="ARBA00022571"/>
    </source>
</evidence>
<gene>
    <name evidence="6 8" type="primary">argC</name>
    <name evidence="8" type="ORF">IAC50_04970</name>
</gene>